<evidence type="ECO:0000256" key="2">
    <source>
        <dbReference type="SAM" id="Phobius"/>
    </source>
</evidence>
<feature type="compositionally biased region" description="Low complexity" evidence="1">
    <location>
        <begin position="107"/>
        <end position="117"/>
    </location>
</feature>
<dbReference type="AlphaFoldDB" id="A9FI30"/>
<dbReference type="STRING" id="448385.sce1658"/>
<accession>A9FI30</accession>
<sequence length="117" mass="12703">MTQQRPFLILWTLAVAATVAAFVVHLALRGRTVDLGYKLGRARAEQARLREVKRVLSLEAASYETPQRVEMVARSLLGMTPPPPERVIPVRGYSAPAGEREPEGEESGSAPPSGGRP</sequence>
<feature type="transmembrane region" description="Helical" evidence="2">
    <location>
        <begin position="6"/>
        <end position="28"/>
    </location>
</feature>
<keyword evidence="2" id="KW-1133">Transmembrane helix</keyword>
<dbReference type="HOGENOM" id="CLU_2083325_0_0_7"/>
<organism evidence="3 4">
    <name type="scientific">Sorangium cellulosum (strain So ce56)</name>
    <name type="common">Polyangium cellulosum (strain So ce56)</name>
    <dbReference type="NCBI Taxonomy" id="448385"/>
    <lineage>
        <taxon>Bacteria</taxon>
        <taxon>Pseudomonadati</taxon>
        <taxon>Myxococcota</taxon>
        <taxon>Polyangia</taxon>
        <taxon>Polyangiales</taxon>
        <taxon>Polyangiaceae</taxon>
        <taxon>Sorangium</taxon>
    </lineage>
</organism>
<dbReference type="Proteomes" id="UP000002139">
    <property type="component" value="Chromosome"/>
</dbReference>
<evidence type="ECO:0000313" key="4">
    <source>
        <dbReference type="Proteomes" id="UP000002139"/>
    </source>
</evidence>
<keyword evidence="4" id="KW-1185">Reference proteome</keyword>
<dbReference type="RefSeq" id="WP_012234293.1">
    <property type="nucleotide sequence ID" value="NC_010162.1"/>
</dbReference>
<gene>
    <name evidence="3" type="ordered locus">sce1658</name>
</gene>
<proteinExistence type="predicted"/>
<feature type="region of interest" description="Disordered" evidence="1">
    <location>
        <begin position="78"/>
        <end position="117"/>
    </location>
</feature>
<evidence type="ECO:0000313" key="3">
    <source>
        <dbReference type="EMBL" id="CAN91816.1"/>
    </source>
</evidence>
<dbReference type="EMBL" id="AM746676">
    <property type="protein sequence ID" value="CAN91816.1"/>
    <property type="molecule type" value="Genomic_DNA"/>
</dbReference>
<protein>
    <recommendedName>
        <fullName evidence="5">Cell division protein FtsL</fullName>
    </recommendedName>
</protein>
<keyword evidence="2" id="KW-0472">Membrane</keyword>
<reference evidence="3 4" key="1">
    <citation type="journal article" date="2007" name="Nat. Biotechnol.">
        <title>Complete genome sequence of the myxobacterium Sorangium cellulosum.</title>
        <authorList>
            <person name="Schneiker S."/>
            <person name="Perlova O."/>
            <person name="Kaiser O."/>
            <person name="Gerth K."/>
            <person name="Alici A."/>
            <person name="Altmeyer M.O."/>
            <person name="Bartels D."/>
            <person name="Bekel T."/>
            <person name="Beyer S."/>
            <person name="Bode E."/>
            <person name="Bode H.B."/>
            <person name="Bolten C.J."/>
            <person name="Choudhuri J.V."/>
            <person name="Doss S."/>
            <person name="Elnakady Y.A."/>
            <person name="Frank B."/>
            <person name="Gaigalat L."/>
            <person name="Goesmann A."/>
            <person name="Groeger C."/>
            <person name="Gross F."/>
            <person name="Jelsbak L."/>
            <person name="Jelsbak L."/>
            <person name="Kalinowski J."/>
            <person name="Kegler C."/>
            <person name="Knauber T."/>
            <person name="Konietzny S."/>
            <person name="Kopp M."/>
            <person name="Krause L."/>
            <person name="Krug D."/>
            <person name="Linke B."/>
            <person name="Mahmud T."/>
            <person name="Martinez-Arias R."/>
            <person name="McHardy A.C."/>
            <person name="Merai M."/>
            <person name="Meyer F."/>
            <person name="Mormann S."/>
            <person name="Munoz-Dorado J."/>
            <person name="Perez J."/>
            <person name="Pradella S."/>
            <person name="Rachid S."/>
            <person name="Raddatz G."/>
            <person name="Rosenau F."/>
            <person name="Rueckert C."/>
            <person name="Sasse F."/>
            <person name="Scharfe M."/>
            <person name="Schuster S.C."/>
            <person name="Suen G."/>
            <person name="Treuner-Lange A."/>
            <person name="Velicer G.J."/>
            <person name="Vorholter F.-J."/>
            <person name="Weissman K.J."/>
            <person name="Welch R.D."/>
            <person name="Wenzel S.C."/>
            <person name="Whitworth D.E."/>
            <person name="Wilhelm S."/>
            <person name="Wittmann C."/>
            <person name="Bloecker H."/>
            <person name="Puehler A."/>
            <person name="Mueller R."/>
        </authorList>
    </citation>
    <scope>NUCLEOTIDE SEQUENCE [LARGE SCALE GENOMIC DNA]</scope>
    <source>
        <strain evidence="4">So ce56</strain>
    </source>
</reference>
<evidence type="ECO:0000256" key="1">
    <source>
        <dbReference type="SAM" id="MobiDB-lite"/>
    </source>
</evidence>
<name>A9FI30_SORC5</name>
<dbReference type="BioCyc" id="SCEL448385:SCE_RS08535-MONOMER"/>
<dbReference type="KEGG" id="scl:sce1658"/>
<evidence type="ECO:0008006" key="5">
    <source>
        <dbReference type="Google" id="ProtNLM"/>
    </source>
</evidence>
<keyword evidence="2" id="KW-0812">Transmembrane</keyword>
<dbReference type="OrthoDB" id="5520672at2"/>